<dbReference type="Pfam" id="PF00379">
    <property type="entry name" value="Chitin_bind_4"/>
    <property type="match status" value="1"/>
</dbReference>
<evidence type="ECO:0000256" key="3">
    <source>
        <dbReference type="SAM" id="MobiDB-lite"/>
    </source>
</evidence>
<gene>
    <name evidence="5" type="ORF">CHIRRI_LOCUS11065</name>
</gene>
<dbReference type="GO" id="GO:0062129">
    <property type="term" value="C:chitin-based extracellular matrix"/>
    <property type="evidence" value="ECO:0007669"/>
    <property type="project" value="TreeGrafter"/>
</dbReference>
<feature type="chain" id="PRO_5040345119" description="Cuticular protein" evidence="4">
    <location>
        <begin position="17"/>
        <end position="366"/>
    </location>
</feature>
<reference evidence="5" key="1">
    <citation type="submission" date="2022-01" db="EMBL/GenBank/DDBJ databases">
        <authorList>
            <person name="King R."/>
        </authorList>
    </citation>
    <scope>NUCLEOTIDE SEQUENCE</scope>
</reference>
<name>A0A9N9S2W9_9DIPT</name>
<dbReference type="InterPro" id="IPR000618">
    <property type="entry name" value="Insect_cuticle"/>
</dbReference>
<dbReference type="PANTHER" id="PTHR10380">
    <property type="entry name" value="CUTICLE PROTEIN"/>
    <property type="match status" value="1"/>
</dbReference>
<keyword evidence="4" id="KW-0732">Signal</keyword>
<dbReference type="Proteomes" id="UP001153620">
    <property type="component" value="Chromosome 3"/>
</dbReference>
<evidence type="ECO:0000256" key="1">
    <source>
        <dbReference type="ARBA" id="ARBA00022460"/>
    </source>
</evidence>
<feature type="signal peptide" evidence="4">
    <location>
        <begin position="1"/>
        <end position="16"/>
    </location>
</feature>
<dbReference type="InterPro" id="IPR050468">
    <property type="entry name" value="Cuticle_Struct_Prot"/>
</dbReference>
<dbReference type="PANTHER" id="PTHR10380:SF173">
    <property type="entry name" value="CUTICULAR PROTEIN 47EF, ISOFORM C-RELATED"/>
    <property type="match status" value="1"/>
</dbReference>
<dbReference type="InterPro" id="IPR031311">
    <property type="entry name" value="CHIT_BIND_RR_consensus"/>
</dbReference>
<feature type="region of interest" description="Disordered" evidence="3">
    <location>
        <begin position="52"/>
        <end position="148"/>
    </location>
</feature>
<evidence type="ECO:0000256" key="4">
    <source>
        <dbReference type="SAM" id="SignalP"/>
    </source>
</evidence>
<keyword evidence="6" id="KW-1185">Reference proteome</keyword>
<dbReference type="PRINTS" id="PR00947">
    <property type="entry name" value="CUTICLE"/>
</dbReference>
<dbReference type="PROSITE" id="PS51155">
    <property type="entry name" value="CHIT_BIND_RR_2"/>
    <property type="match status" value="1"/>
</dbReference>
<feature type="compositionally biased region" description="Polar residues" evidence="3">
    <location>
        <begin position="68"/>
        <end position="98"/>
    </location>
</feature>
<feature type="compositionally biased region" description="Low complexity" evidence="3">
    <location>
        <begin position="277"/>
        <end position="348"/>
    </location>
</feature>
<evidence type="ECO:0000313" key="5">
    <source>
        <dbReference type="EMBL" id="CAG9808223.1"/>
    </source>
</evidence>
<organism evidence="5 6">
    <name type="scientific">Chironomus riparius</name>
    <dbReference type="NCBI Taxonomy" id="315576"/>
    <lineage>
        <taxon>Eukaryota</taxon>
        <taxon>Metazoa</taxon>
        <taxon>Ecdysozoa</taxon>
        <taxon>Arthropoda</taxon>
        <taxon>Hexapoda</taxon>
        <taxon>Insecta</taxon>
        <taxon>Pterygota</taxon>
        <taxon>Neoptera</taxon>
        <taxon>Endopterygota</taxon>
        <taxon>Diptera</taxon>
        <taxon>Nematocera</taxon>
        <taxon>Chironomoidea</taxon>
        <taxon>Chironomidae</taxon>
        <taxon>Chironominae</taxon>
        <taxon>Chironomus</taxon>
    </lineage>
</organism>
<dbReference type="PROSITE" id="PS00233">
    <property type="entry name" value="CHIT_BIND_RR_1"/>
    <property type="match status" value="1"/>
</dbReference>
<reference evidence="5" key="2">
    <citation type="submission" date="2022-10" db="EMBL/GenBank/DDBJ databases">
        <authorList>
            <consortium name="ENA_rothamsted_submissions"/>
            <consortium name="culmorum"/>
            <person name="King R."/>
        </authorList>
    </citation>
    <scope>NUCLEOTIDE SEQUENCE</scope>
</reference>
<feature type="region of interest" description="Disordered" evidence="3">
    <location>
        <begin position="277"/>
        <end position="366"/>
    </location>
</feature>
<evidence type="ECO:0000313" key="6">
    <source>
        <dbReference type="Proteomes" id="UP001153620"/>
    </source>
</evidence>
<feature type="compositionally biased region" description="Low complexity" evidence="3">
    <location>
        <begin position="99"/>
        <end position="148"/>
    </location>
</feature>
<protein>
    <recommendedName>
        <fullName evidence="7">Cuticular protein</fullName>
    </recommendedName>
</protein>
<proteinExistence type="predicted"/>
<evidence type="ECO:0000256" key="2">
    <source>
        <dbReference type="PROSITE-ProRule" id="PRU00497"/>
    </source>
</evidence>
<sequence length="366" mass="40922">MKFFVIISLLAVNAFAARLDNQYIPPPPNAHSAGGINLEAPRQALPSNIQASYTSPGGVQSQFQQQQVNRPGLNQGTFTSHSHGNGFQSVSAGSFSNNAGQPQRFAPAPQQASTYQQASTSYQQPAQPSRPAYQAPSSYQQAQPQQQYNYQQTGYNQASTTPIPILKFENEPHQGDGRYRFSYLTGNGIMAEEEGYLNNPHAQYPEYPEQVAVGSYSYTSPEGQQISLSYKADSNGFVPQGDHLPKAPEQTAEWYEQVELHKKIAAEVEAEGQRLAQLQAQQPQQNQQQYNQQQSYQPQYNQQQGHQQQAHRQQGHQQHSQQSNNYNAQASNVYPSQQQFQGYNQNAQPIAKPQQQYLPPQNYGKK</sequence>
<keyword evidence="1 2" id="KW-0193">Cuticle</keyword>
<accession>A0A9N9S2W9</accession>
<evidence type="ECO:0008006" key="7">
    <source>
        <dbReference type="Google" id="ProtNLM"/>
    </source>
</evidence>
<dbReference type="EMBL" id="OU895879">
    <property type="protein sequence ID" value="CAG9808223.1"/>
    <property type="molecule type" value="Genomic_DNA"/>
</dbReference>
<dbReference type="OrthoDB" id="6515429at2759"/>
<dbReference type="GO" id="GO:0008010">
    <property type="term" value="F:structural constituent of chitin-based larval cuticle"/>
    <property type="evidence" value="ECO:0007669"/>
    <property type="project" value="TreeGrafter"/>
</dbReference>
<dbReference type="AlphaFoldDB" id="A0A9N9S2W9"/>